<dbReference type="EMBL" id="RQYT01000013">
    <property type="protein sequence ID" value="RRD49679.1"/>
    <property type="molecule type" value="Genomic_DNA"/>
</dbReference>
<dbReference type="Pfam" id="PF00266">
    <property type="entry name" value="Aminotran_5"/>
    <property type="match status" value="1"/>
</dbReference>
<dbReference type="InterPro" id="IPR015422">
    <property type="entry name" value="PyrdxlP-dep_Trfase_small"/>
</dbReference>
<dbReference type="PANTHER" id="PTHR43092">
    <property type="entry name" value="L-CYSTEINE DESULFHYDRASE"/>
    <property type="match status" value="1"/>
</dbReference>
<keyword evidence="3" id="KW-0032">Aminotransferase</keyword>
<dbReference type="Gene3D" id="3.40.640.10">
    <property type="entry name" value="Type I PLP-dependent aspartate aminotransferase-like (Major domain)"/>
    <property type="match status" value="1"/>
</dbReference>
<keyword evidence="1" id="KW-0663">Pyridoxal phosphate</keyword>
<proteinExistence type="predicted"/>
<feature type="domain" description="Aminotransferase class V" evidence="2">
    <location>
        <begin position="56"/>
        <end position="298"/>
    </location>
</feature>
<dbReference type="RefSeq" id="WP_125227804.1">
    <property type="nucleotide sequence ID" value="NZ_RQYT01000013.1"/>
</dbReference>
<evidence type="ECO:0000256" key="1">
    <source>
        <dbReference type="ARBA" id="ARBA00022898"/>
    </source>
</evidence>
<accession>A0A3P1WSU3</accession>
<name>A0A3P1WSU3_9ACTN</name>
<evidence type="ECO:0000313" key="4">
    <source>
        <dbReference type="Proteomes" id="UP000280935"/>
    </source>
</evidence>
<dbReference type="GO" id="GO:0008483">
    <property type="term" value="F:transaminase activity"/>
    <property type="evidence" value="ECO:0007669"/>
    <property type="project" value="UniProtKB-KW"/>
</dbReference>
<reference evidence="3 4" key="1">
    <citation type="submission" date="2018-11" db="EMBL/GenBank/DDBJ databases">
        <title>Genomes From Bacteria Associated with the Canine Oral Cavity: a Test Case for Automated Genome-Based Taxonomic Assignment.</title>
        <authorList>
            <person name="Coil D.A."/>
            <person name="Jospin G."/>
            <person name="Darling A.E."/>
            <person name="Wallis C."/>
            <person name="Davis I.J."/>
            <person name="Harris S."/>
            <person name="Eisen J.A."/>
            <person name="Holcombe L.J."/>
            <person name="O'Flynn C."/>
        </authorList>
    </citation>
    <scope>NUCLEOTIDE SEQUENCE [LARGE SCALE GENOMIC DNA]</scope>
    <source>
        <strain evidence="3 4">OH2822_COT-296</strain>
    </source>
</reference>
<dbReference type="PANTHER" id="PTHR43092:SF2">
    <property type="entry name" value="HERCYNYLCYSTEINE SULFOXIDE LYASE"/>
    <property type="match status" value="1"/>
</dbReference>
<keyword evidence="3" id="KW-0808">Transferase</keyword>
<dbReference type="SUPFAM" id="SSF53383">
    <property type="entry name" value="PLP-dependent transferases"/>
    <property type="match status" value="1"/>
</dbReference>
<organism evidence="3 4">
    <name type="scientific">Arachnia propionica</name>
    <dbReference type="NCBI Taxonomy" id="1750"/>
    <lineage>
        <taxon>Bacteria</taxon>
        <taxon>Bacillati</taxon>
        <taxon>Actinomycetota</taxon>
        <taxon>Actinomycetes</taxon>
        <taxon>Propionibacteriales</taxon>
        <taxon>Propionibacteriaceae</taxon>
        <taxon>Arachnia</taxon>
    </lineage>
</organism>
<dbReference type="OrthoDB" id="250246at2"/>
<comment type="caution">
    <text evidence="3">The sequence shown here is derived from an EMBL/GenBank/DDBJ whole genome shotgun (WGS) entry which is preliminary data.</text>
</comment>
<dbReference type="Proteomes" id="UP000280935">
    <property type="component" value="Unassembled WGS sequence"/>
</dbReference>
<evidence type="ECO:0000313" key="3">
    <source>
        <dbReference type="EMBL" id="RRD49679.1"/>
    </source>
</evidence>
<dbReference type="InterPro" id="IPR000192">
    <property type="entry name" value="Aminotrans_V_dom"/>
</dbReference>
<sequence>MQLRVDQQHTRVRWTLDPAVRHLNHGSFGAVPVAVQERQHRLRAEMEANPVRWFAAIGERVAEAREDLADLLHVPHGHLALVPNASAGASVVHQSLLGQGPVDVMVTSHGYGAISAGMSRLAARTGGRVHRIHIPLDAAAERVVDLVHEALTRHRPRLLVIDQITSSTARAFPVGEICTLARGLGVTTLVDGAHAPGVLPDPVVREADHWVGNLHKFVCAPRGTAVLVSRDGDSLHPVIDSWGAGRNFPERFDHVGTLDVTAWLVAPFAWRHLDEEVGWEAIRSYSAELADVGVARVADALAGLVNDPVPDVGQPVGPMRLLRLPTGLGATREDADALRVPFNDEAGIALAFTSFEGCGFLRLSTHIHTTIDDLDHLATVGIPLLHRWAERREQGDAPTQPNHFKEEA</sequence>
<gene>
    <name evidence="3" type="ORF">EII35_07275</name>
</gene>
<dbReference type="InterPro" id="IPR015424">
    <property type="entry name" value="PyrdxlP-dep_Trfase"/>
</dbReference>
<dbReference type="InterPro" id="IPR015421">
    <property type="entry name" value="PyrdxlP-dep_Trfase_major"/>
</dbReference>
<protein>
    <submittedName>
        <fullName evidence="3">Aminotransferase class V-fold PLP-dependent enzyme</fullName>
    </submittedName>
</protein>
<dbReference type="AlphaFoldDB" id="A0A3P1WSU3"/>
<evidence type="ECO:0000259" key="2">
    <source>
        <dbReference type="Pfam" id="PF00266"/>
    </source>
</evidence>
<dbReference type="Gene3D" id="3.90.1150.10">
    <property type="entry name" value="Aspartate Aminotransferase, domain 1"/>
    <property type="match status" value="1"/>
</dbReference>